<dbReference type="InterPro" id="IPR002110">
    <property type="entry name" value="Ankyrin_rpt"/>
</dbReference>
<dbReference type="GO" id="GO:0005516">
    <property type="term" value="F:calmodulin binding"/>
    <property type="evidence" value="ECO:0007669"/>
    <property type="project" value="UniProtKB-KW"/>
</dbReference>
<keyword evidence="3" id="KW-0112">Calmodulin-binding</keyword>
<keyword evidence="8" id="KW-0539">Nucleus</keyword>
<dbReference type="PANTHER" id="PTHR23335:SF3">
    <property type="entry name" value="CALMODULIN-BINDING TRANSCRIPTION ACTIVATOR 5"/>
    <property type="match status" value="1"/>
</dbReference>
<dbReference type="SMART" id="SM00015">
    <property type="entry name" value="IQ"/>
    <property type="match status" value="3"/>
</dbReference>
<evidence type="ECO:0000256" key="4">
    <source>
        <dbReference type="ARBA" id="ARBA00023016"/>
    </source>
</evidence>
<dbReference type="GO" id="GO:0006357">
    <property type="term" value="P:regulation of transcription by RNA polymerase II"/>
    <property type="evidence" value="ECO:0007669"/>
    <property type="project" value="TreeGrafter"/>
</dbReference>
<dbReference type="PROSITE" id="PS51437">
    <property type="entry name" value="CG_1"/>
    <property type="match status" value="1"/>
</dbReference>
<dbReference type="PROSITE" id="PS50088">
    <property type="entry name" value="ANK_REPEAT"/>
    <property type="match status" value="1"/>
</dbReference>
<dbReference type="Pfam" id="PF03859">
    <property type="entry name" value="CG-1"/>
    <property type="match status" value="1"/>
</dbReference>
<sequence>MDEDRLVGSEIHGFHTFKDLDVEIMKEEAKSRWLRPNEIHAMLCNSKYFSINAKPVKLPKSGTIVLFDRKMLRNFRKDGHNWKKKKDGKTVKEAHEHLKVGNEERIHVYYAHGEDSPTFVRRCYWLLDKSLENIVLVHYRETQEMQGSPVTPMNSHSSSVSDQSTPLPLSEEFDSAAGHAYYAGEKELKEPSDIITVQHHEMRLHELNTLEWEELVVTNDSNNSSAPKEDNVPCFEQQNQITVIGAKGNGVSLPAYNSPSEVSSVGNLTEPVTRIDHANFNIPDGLYPQTMGSQVNLNVQRKDPSVVCSGDGLDVLASDGLQSQDSFGRWMNYIMAESPGSVDDPTLESSMSSGYHQNTVLEQIFNITDVSPTQALSTEKTKILVTGFFREDYLHLAKSNLYCVCGDVCVSAEFVQFGVYCCLVLPHSPGLVRLYMSVDGHNPISQIVSFEYQTPVLPEPVVISEDKSKWEKLQVQMRLSHLLFSTSKSLNIISSKVSPNALKEAKRFAEKTSHITKSLAHFMNSIDSGRISYQEAKDSLFELTLKNRLKEWLLERVVEGCKTTEYDVQGLGVIHLCTILGYTWAIPLFSSSGLSLDFRDKRGWTALHWAADCGSEKMVAVLLSAGAKPNLVTDPTKEYRAGITAADLASRKGYDGLAAYLSEKALVAQFQDMTVAGNISGILQTHSTDTVDTQNLTEEELYLKETLNAYTTAAEAAARIQAAFRERSFKIKANAVQFSSPEDEAQSIIAALRIQHAFRNYDTRKKVAAAARIQYRFRTWKIRKDFLNLRRQAIKIQVIPPCHFLTGLTIRAFIMEVESGSIRAAFRGFQSRRQYCKILWSVGVLEKAILRWRLKRKGFRGLQVDTEPVVCDKEESDAEEDFFRTSRKQAEERIERSVVRVQSMFRSKKAQEEYRRMKLAHNEAQLEYEGFFDPGMVLDS</sequence>
<dbReference type="SMART" id="SM00248">
    <property type="entry name" value="ANK"/>
    <property type="match status" value="1"/>
</dbReference>
<proteinExistence type="inferred from homology"/>
<dbReference type="Pfam" id="PF01833">
    <property type="entry name" value="TIG"/>
    <property type="match status" value="1"/>
</dbReference>
<evidence type="ECO:0000256" key="6">
    <source>
        <dbReference type="ARBA" id="ARBA00023159"/>
    </source>
</evidence>
<dbReference type="EMBL" id="VAHF01000001">
    <property type="protein sequence ID" value="TXG71620.1"/>
    <property type="molecule type" value="Genomic_DNA"/>
</dbReference>
<feature type="compositionally biased region" description="Polar residues" evidence="10">
    <location>
        <begin position="145"/>
        <end position="167"/>
    </location>
</feature>
<feature type="domain" description="CG-1" evidence="11">
    <location>
        <begin position="22"/>
        <end position="148"/>
    </location>
</feature>
<accession>A0A5C7IQM4</accession>
<dbReference type="Proteomes" id="UP000323000">
    <property type="component" value="Chromosome 1"/>
</dbReference>
<evidence type="ECO:0000259" key="11">
    <source>
        <dbReference type="PROSITE" id="PS51437"/>
    </source>
</evidence>
<evidence type="ECO:0000256" key="7">
    <source>
        <dbReference type="ARBA" id="ARBA00023163"/>
    </source>
</evidence>
<dbReference type="GO" id="GO:0005634">
    <property type="term" value="C:nucleus"/>
    <property type="evidence" value="ECO:0007669"/>
    <property type="project" value="UniProtKB-SubCell"/>
</dbReference>
<keyword evidence="13" id="KW-1185">Reference proteome</keyword>
<organism evidence="12 13">
    <name type="scientific">Acer yangbiense</name>
    <dbReference type="NCBI Taxonomy" id="1000413"/>
    <lineage>
        <taxon>Eukaryota</taxon>
        <taxon>Viridiplantae</taxon>
        <taxon>Streptophyta</taxon>
        <taxon>Embryophyta</taxon>
        <taxon>Tracheophyta</taxon>
        <taxon>Spermatophyta</taxon>
        <taxon>Magnoliopsida</taxon>
        <taxon>eudicotyledons</taxon>
        <taxon>Gunneridae</taxon>
        <taxon>Pentapetalae</taxon>
        <taxon>rosids</taxon>
        <taxon>malvids</taxon>
        <taxon>Sapindales</taxon>
        <taxon>Sapindaceae</taxon>
        <taxon>Hippocastanoideae</taxon>
        <taxon>Acereae</taxon>
        <taxon>Acer</taxon>
    </lineage>
</organism>
<dbReference type="GO" id="GO:0003690">
    <property type="term" value="F:double-stranded DNA binding"/>
    <property type="evidence" value="ECO:0007669"/>
    <property type="project" value="TreeGrafter"/>
</dbReference>
<keyword evidence="6" id="KW-0010">Activator</keyword>
<dbReference type="Gene3D" id="2.60.40.10">
    <property type="entry name" value="Immunoglobulins"/>
    <property type="match status" value="1"/>
</dbReference>
<dbReference type="PROSITE" id="PS50096">
    <property type="entry name" value="IQ"/>
    <property type="match status" value="3"/>
</dbReference>
<evidence type="ECO:0000256" key="5">
    <source>
        <dbReference type="ARBA" id="ARBA00023043"/>
    </source>
</evidence>
<protein>
    <recommendedName>
        <fullName evidence="11">CG-1 domain-containing protein</fullName>
    </recommendedName>
</protein>
<comment type="caution">
    <text evidence="12">The sequence shown here is derived from an EMBL/GenBank/DDBJ whole genome shotgun (WGS) entry which is preliminary data.</text>
</comment>
<dbReference type="InterPro" id="IPR005559">
    <property type="entry name" value="CG-1_dom"/>
</dbReference>
<dbReference type="Gene3D" id="1.25.40.20">
    <property type="entry name" value="Ankyrin repeat-containing domain"/>
    <property type="match status" value="1"/>
</dbReference>
<feature type="region of interest" description="Disordered" evidence="10">
    <location>
        <begin position="145"/>
        <end position="170"/>
    </location>
</feature>
<evidence type="ECO:0000256" key="2">
    <source>
        <dbReference type="ARBA" id="ARBA00008267"/>
    </source>
</evidence>
<evidence type="ECO:0000313" key="13">
    <source>
        <dbReference type="Proteomes" id="UP000323000"/>
    </source>
</evidence>
<evidence type="ECO:0000313" key="12">
    <source>
        <dbReference type="EMBL" id="TXG71620.1"/>
    </source>
</evidence>
<keyword evidence="7" id="KW-0804">Transcription</keyword>
<comment type="subcellular location">
    <subcellularLocation>
        <location evidence="1">Nucleus</location>
    </subcellularLocation>
</comment>
<dbReference type="InterPro" id="IPR013783">
    <property type="entry name" value="Ig-like_fold"/>
</dbReference>
<dbReference type="OrthoDB" id="407555at2759"/>
<dbReference type="GO" id="GO:0003712">
    <property type="term" value="F:transcription coregulator activity"/>
    <property type="evidence" value="ECO:0007669"/>
    <property type="project" value="TreeGrafter"/>
</dbReference>
<dbReference type="PANTHER" id="PTHR23335">
    <property type="entry name" value="CALMODULIN-BINDING TRANSCRIPTION ACTIVATOR CAMTA"/>
    <property type="match status" value="1"/>
</dbReference>
<comment type="similarity">
    <text evidence="2">Belongs to the CAMTA family.</text>
</comment>
<dbReference type="InterPro" id="IPR000048">
    <property type="entry name" value="IQ_motif_EF-hand-BS"/>
</dbReference>
<name>A0A5C7IQM4_9ROSI</name>
<evidence type="ECO:0000256" key="10">
    <source>
        <dbReference type="SAM" id="MobiDB-lite"/>
    </source>
</evidence>
<feature type="repeat" description="ANK" evidence="9">
    <location>
        <begin position="602"/>
        <end position="634"/>
    </location>
</feature>
<evidence type="ECO:0000256" key="3">
    <source>
        <dbReference type="ARBA" id="ARBA00022860"/>
    </source>
</evidence>
<evidence type="ECO:0000256" key="9">
    <source>
        <dbReference type="PROSITE-ProRule" id="PRU00023"/>
    </source>
</evidence>
<evidence type="ECO:0000256" key="8">
    <source>
        <dbReference type="ARBA" id="ARBA00023242"/>
    </source>
</evidence>
<dbReference type="AlphaFoldDB" id="A0A5C7IQM4"/>
<dbReference type="InterPro" id="IPR002909">
    <property type="entry name" value="IPT_dom"/>
</dbReference>
<dbReference type="Pfam" id="PF12796">
    <property type="entry name" value="Ank_2"/>
    <property type="match status" value="1"/>
</dbReference>
<dbReference type="SUPFAM" id="SSF48403">
    <property type="entry name" value="Ankyrin repeat"/>
    <property type="match status" value="1"/>
</dbReference>
<dbReference type="InterPro" id="IPR014756">
    <property type="entry name" value="Ig_E-set"/>
</dbReference>
<gene>
    <name evidence="12" type="ORF">EZV62_000199</name>
</gene>
<reference evidence="13" key="1">
    <citation type="journal article" date="2019" name="Gigascience">
        <title>De novo genome assembly of the endangered Acer yangbiense, a plant species with extremely small populations endemic to Yunnan Province, China.</title>
        <authorList>
            <person name="Yang J."/>
            <person name="Wariss H.M."/>
            <person name="Tao L."/>
            <person name="Zhang R."/>
            <person name="Yun Q."/>
            <person name="Hollingsworth P."/>
            <person name="Dao Z."/>
            <person name="Luo G."/>
            <person name="Guo H."/>
            <person name="Ma Y."/>
            <person name="Sun W."/>
        </authorList>
    </citation>
    <scope>NUCLEOTIDE SEQUENCE [LARGE SCALE GENOMIC DNA]</scope>
    <source>
        <strain evidence="13">cv. Malutang</strain>
    </source>
</reference>
<keyword evidence="5 9" id="KW-0040">ANK repeat</keyword>
<dbReference type="SUPFAM" id="SSF81296">
    <property type="entry name" value="E set domains"/>
    <property type="match status" value="1"/>
</dbReference>
<evidence type="ECO:0000256" key="1">
    <source>
        <dbReference type="ARBA" id="ARBA00004123"/>
    </source>
</evidence>
<dbReference type="PROSITE" id="PS50297">
    <property type="entry name" value="ANK_REP_REGION"/>
    <property type="match status" value="1"/>
</dbReference>
<dbReference type="InterPro" id="IPR036770">
    <property type="entry name" value="Ankyrin_rpt-contain_sf"/>
</dbReference>
<keyword evidence="4" id="KW-0346">Stress response</keyword>
<dbReference type="SMART" id="SM01076">
    <property type="entry name" value="CG-1"/>
    <property type="match status" value="1"/>
</dbReference>